<gene>
    <name evidence="2" type="ORF">DCHRY22_LOCUS6930</name>
</gene>
<reference evidence="2" key="1">
    <citation type="submission" date="2021-09" db="EMBL/GenBank/DDBJ databases">
        <authorList>
            <person name="Martin H S."/>
        </authorList>
    </citation>
    <scope>NUCLEOTIDE SEQUENCE</scope>
</reference>
<evidence type="ECO:0000313" key="2">
    <source>
        <dbReference type="EMBL" id="CAG9566258.1"/>
    </source>
</evidence>
<evidence type="ECO:0000256" key="1">
    <source>
        <dbReference type="SAM" id="MobiDB-lite"/>
    </source>
</evidence>
<comment type="caution">
    <text evidence="2">The sequence shown here is derived from an EMBL/GenBank/DDBJ whole genome shotgun (WGS) entry which is preliminary data.</text>
</comment>
<protein>
    <submittedName>
        <fullName evidence="2">(African queen) hypothetical protein</fullName>
    </submittedName>
</protein>
<evidence type="ECO:0000313" key="3">
    <source>
        <dbReference type="Proteomes" id="UP000789524"/>
    </source>
</evidence>
<sequence>MDLMNLQHGVVRAGVACPHRGSIRSAQRSLLPSPPGSPPDPQKTPRPPAGLCRAPPARSPVSQVLSR</sequence>
<feature type="compositionally biased region" description="Pro residues" evidence="1">
    <location>
        <begin position="32"/>
        <end position="48"/>
    </location>
</feature>
<dbReference type="AlphaFoldDB" id="A0A8J2W1L6"/>
<name>A0A8J2W1L6_9NEOP</name>
<keyword evidence="3" id="KW-1185">Reference proteome</keyword>
<dbReference type="EMBL" id="CAKASE010000056">
    <property type="protein sequence ID" value="CAG9566258.1"/>
    <property type="molecule type" value="Genomic_DNA"/>
</dbReference>
<dbReference type="Proteomes" id="UP000789524">
    <property type="component" value="Unassembled WGS sequence"/>
</dbReference>
<feature type="region of interest" description="Disordered" evidence="1">
    <location>
        <begin position="18"/>
        <end position="67"/>
    </location>
</feature>
<organism evidence="2 3">
    <name type="scientific">Danaus chrysippus</name>
    <name type="common">African queen</name>
    <dbReference type="NCBI Taxonomy" id="151541"/>
    <lineage>
        <taxon>Eukaryota</taxon>
        <taxon>Metazoa</taxon>
        <taxon>Ecdysozoa</taxon>
        <taxon>Arthropoda</taxon>
        <taxon>Hexapoda</taxon>
        <taxon>Insecta</taxon>
        <taxon>Pterygota</taxon>
        <taxon>Neoptera</taxon>
        <taxon>Endopterygota</taxon>
        <taxon>Lepidoptera</taxon>
        <taxon>Glossata</taxon>
        <taxon>Ditrysia</taxon>
        <taxon>Papilionoidea</taxon>
        <taxon>Nymphalidae</taxon>
        <taxon>Danainae</taxon>
        <taxon>Danaini</taxon>
        <taxon>Danaina</taxon>
        <taxon>Danaus</taxon>
        <taxon>Anosia</taxon>
    </lineage>
</organism>
<proteinExistence type="predicted"/>
<accession>A0A8J2W1L6</accession>